<evidence type="ECO:0000256" key="6">
    <source>
        <dbReference type="ARBA" id="ARBA00023139"/>
    </source>
</evidence>
<dbReference type="Pfam" id="PF05504">
    <property type="entry name" value="Spore_GerAC"/>
    <property type="match status" value="1"/>
</dbReference>
<dbReference type="AlphaFoldDB" id="A0A1B1Z9W8"/>
<keyword evidence="3" id="KW-0309">Germination</keyword>
<dbReference type="GO" id="GO:0016020">
    <property type="term" value="C:membrane"/>
    <property type="evidence" value="ECO:0007669"/>
    <property type="project" value="UniProtKB-SubCell"/>
</dbReference>
<dbReference type="Pfam" id="PF25198">
    <property type="entry name" value="Spore_GerAC_N"/>
    <property type="match status" value="1"/>
</dbReference>
<dbReference type="EMBL" id="CP016761">
    <property type="protein sequence ID" value="ANX14181.1"/>
    <property type="molecule type" value="Genomic_DNA"/>
</dbReference>
<sequence length="364" mass="41403">MKKKIIMTLLVFIVVSYFGRIEKEIIDELEVATAVGFDSKGKNKIEATAVMPLIKPDKTISNKTISTVGNLSKEALSNVNHKSHKPVVNGKLEVALYSKKIAELGMQDFIDTFHRDPSVGSRLLLTVVDGEVKEMLQKKFEEYDTGSYIQRQLNHNMKLGLIPTSNLHLFLSAYYTKGMDPVLPLINLKGEEINIKGLALFKGTKMVDSIPYRNMFVFKALHENIKMAGYKLKTKEKGKTEYFSIQGISTSKEFDVRNIHTAPEIILHLKIKGYIREYTGEGVTAKTVEKAEKLMEDKVNKEAEMLIKKFQRKSIDPLAFGEQARSRTRHWDEKKWAQQYKNMKVNVKVDVMITEIGVVDGLEL</sequence>
<keyword evidence="5" id="KW-0472">Membrane</keyword>
<name>A0A1B1Z9W8_9BACL</name>
<dbReference type="InterPro" id="IPR008844">
    <property type="entry name" value="Spore_GerAC-like"/>
</dbReference>
<comment type="subcellular location">
    <subcellularLocation>
        <location evidence="1">Membrane</location>
        <topology evidence="1">Lipid-anchor</topology>
    </subcellularLocation>
</comment>
<evidence type="ECO:0000259" key="8">
    <source>
        <dbReference type="Pfam" id="PF05504"/>
    </source>
</evidence>
<evidence type="ECO:0000313" key="11">
    <source>
        <dbReference type="Proteomes" id="UP000077412"/>
    </source>
</evidence>
<dbReference type="KEGG" id="far:ABE41_019380"/>
<proteinExistence type="inferred from homology"/>
<protein>
    <submittedName>
        <fullName evidence="10">Uncharacterized protein</fullName>
    </submittedName>
</protein>
<dbReference type="Gene3D" id="3.30.300.210">
    <property type="entry name" value="Nutrient germinant receptor protein C, domain 3"/>
    <property type="match status" value="1"/>
</dbReference>
<comment type="similarity">
    <text evidence="2">Belongs to the GerABKC lipoprotein family.</text>
</comment>
<evidence type="ECO:0000256" key="3">
    <source>
        <dbReference type="ARBA" id="ARBA00022544"/>
    </source>
</evidence>
<evidence type="ECO:0000256" key="7">
    <source>
        <dbReference type="ARBA" id="ARBA00023288"/>
    </source>
</evidence>
<dbReference type="NCBIfam" id="TIGR02887">
    <property type="entry name" value="spore_ger_x_C"/>
    <property type="match status" value="1"/>
</dbReference>
<evidence type="ECO:0000256" key="5">
    <source>
        <dbReference type="ARBA" id="ARBA00023136"/>
    </source>
</evidence>
<dbReference type="OrthoDB" id="2592518at2"/>
<accession>A0A1B1Z9W8</accession>
<dbReference type="STRING" id="255247.ABE41_019380"/>
<organism evidence="10 11">
    <name type="scientific">Fictibacillus arsenicus</name>
    <dbReference type="NCBI Taxonomy" id="255247"/>
    <lineage>
        <taxon>Bacteria</taxon>
        <taxon>Bacillati</taxon>
        <taxon>Bacillota</taxon>
        <taxon>Bacilli</taxon>
        <taxon>Bacillales</taxon>
        <taxon>Fictibacillaceae</taxon>
        <taxon>Fictibacillus</taxon>
    </lineage>
</organism>
<dbReference type="RefSeq" id="WP_066293996.1">
    <property type="nucleotide sequence ID" value="NZ_CP016761.1"/>
</dbReference>
<dbReference type="GO" id="GO:0009847">
    <property type="term" value="P:spore germination"/>
    <property type="evidence" value="ECO:0007669"/>
    <property type="project" value="InterPro"/>
</dbReference>
<dbReference type="InterPro" id="IPR057336">
    <property type="entry name" value="GerAC_N"/>
</dbReference>
<feature type="domain" description="Spore germination GerAC-like C-terminal" evidence="8">
    <location>
        <begin position="196"/>
        <end position="357"/>
    </location>
</feature>
<evidence type="ECO:0000256" key="4">
    <source>
        <dbReference type="ARBA" id="ARBA00022729"/>
    </source>
</evidence>
<dbReference type="InterPro" id="IPR038501">
    <property type="entry name" value="Spore_GerAC_C_sf"/>
</dbReference>
<dbReference type="Proteomes" id="UP000077412">
    <property type="component" value="Chromosome"/>
</dbReference>
<dbReference type="PANTHER" id="PTHR35789">
    <property type="entry name" value="SPORE GERMINATION PROTEIN B3"/>
    <property type="match status" value="1"/>
</dbReference>
<evidence type="ECO:0000259" key="9">
    <source>
        <dbReference type="Pfam" id="PF25198"/>
    </source>
</evidence>
<keyword evidence="6" id="KW-0564">Palmitate</keyword>
<reference evidence="10 11" key="1">
    <citation type="submission" date="2016-08" db="EMBL/GenBank/DDBJ databases">
        <title>Complete genome sequence of Fictibacillus arsenicus G25-54, a strain with toxicity to nematodes and a potential arsenic-resistance activity.</title>
        <authorList>
            <person name="Zheng Z."/>
        </authorList>
    </citation>
    <scope>NUCLEOTIDE SEQUENCE [LARGE SCALE GENOMIC DNA]</scope>
    <source>
        <strain evidence="10 11">G25-54</strain>
    </source>
</reference>
<dbReference type="InterPro" id="IPR046953">
    <property type="entry name" value="Spore_GerAC-like_C"/>
</dbReference>
<evidence type="ECO:0000256" key="1">
    <source>
        <dbReference type="ARBA" id="ARBA00004635"/>
    </source>
</evidence>
<evidence type="ECO:0000313" key="10">
    <source>
        <dbReference type="EMBL" id="ANX14181.1"/>
    </source>
</evidence>
<dbReference type="PANTHER" id="PTHR35789:SF1">
    <property type="entry name" value="SPORE GERMINATION PROTEIN B3"/>
    <property type="match status" value="1"/>
</dbReference>
<keyword evidence="11" id="KW-1185">Reference proteome</keyword>
<keyword evidence="4" id="KW-0732">Signal</keyword>
<evidence type="ECO:0000256" key="2">
    <source>
        <dbReference type="ARBA" id="ARBA00007886"/>
    </source>
</evidence>
<keyword evidence="7" id="KW-0449">Lipoprotein</keyword>
<gene>
    <name evidence="10" type="ORF">ABE41_019380</name>
</gene>
<feature type="domain" description="Spore germination protein N-terminal" evidence="9">
    <location>
        <begin position="23"/>
        <end position="187"/>
    </location>
</feature>